<evidence type="ECO:0000259" key="9">
    <source>
        <dbReference type="PROSITE" id="PS50011"/>
    </source>
</evidence>
<gene>
    <name evidence="10" type="ORF">AMTR_s00069p00033900</name>
</gene>
<dbReference type="FunFam" id="3.30.200.20:FF:000371">
    <property type="entry name" value="Protein NSP-INTERACTING KINASE 2"/>
    <property type="match status" value="1"/>
</dbReference>
<dbReference type="InterPro" id="IPR001611">
    <property type="entry name" value="Leu-rich_rpt"/>
</dbReference>
<feature type="chain" id="PRO_5004658899" description="Protein kinase domain-containing protein" evidence="8">
    <location>
        <begin position="28"/>
        <end position="696"/>
    </location>
</feature>
<evidence type="ECO:0000256" key="5">
    <source>
        <dbReference type="ARBA" id="ARBA00022989"/>
    </source>
</evidence>
<dbReference type="SUPFAM" id="SSF52058">
    <property type="entry name" value="L domain-like"/>
    <property type="match status" value="1"/>
</dbReference>
<dbReference type="Gene3D" id="1.10.510.10">
    <property type="entry name" value="Transferase(Phosphotransferase) domain 1"/>
    <property type="match status" value="1"/>
</dbReference>
<dbReference type="Pfam" id="PF08263">
    <property type="entry name" value="LRRNT_2"/>
    <property type="match status" value="1"/>
</dbReference>
<dbReference type="AlphaFoldDB" id="U5DFT7"/>
<protein>
    <recommendedName>
        <fullName evidence="9">Protein kinase domain-containing protein</fullName>
    </recommendedName>
</protein>
<dbReference type="GO" id="GO:0016020">
    <property type="term" value="C:membrane"/>
    <property type="evidence" value="ECO:0007669"/>
    <property type="project" value="UniProtKB-SubCell"/>
</dbReference>
<reference evidence="11" key="1">
    <citation type="journal article" date="2013" name="Science">
        <title>The Amborella genome and the evolution of flowering plants.</title>
        <authorList>
            <consortium name="Amborella Genome Project"/>
        </authorList>
    </citation>
    <scope>NUCLEOTIDE SEQUENCE [LARGE SCALE GENOMIC DNA]</scope>
</reference>
<dbReference type="InterPro" id="IPR011009">
    <property type="entry name" value="Kinase-like_dom_sf"/>
</dbReference>
<dbReference type="HOGENOM" id="CLU_000288_92_6_1"/>
<dbReference type="Gramene" id="ERN19293">
    <property type="protein sequence ID" value="ERN19293"/>
    <property type="gene ID" value="AMTR_s00069p00033900"/>
</dbReference>
<dbReference type="GO" id="GO:0045088">
    <property type="term" value="P:regulation of innate immune response"/>
    <property type="evidence" value="ECO:0000318"/>
    <property type="project" value="GO_Central"/>
</dbReference>
<dbReference type="eggNOG" id="ENOG502QSN5">
    <property type="taxonomic scope" value="Eukaryota"/>
</dbReference>
<feature type="signal peptide" evidence="8">
    <location>
        <begin position="1"/>
        <end position="27"/>
    </location>
</feature>
<dbReference type="InterPro" id="IPR001245">
    <property type="entry name" value="Ser-Thr/Tyr_kinase_cat_dom"/>
</dbReference>
<dbReference type="FunFam" id="3.80.10.10:FF:000379">
    <property type="entry name" value="Protein NSP-INTERACTING KINASE 2"/>
    <property type="match status" value="1"/>
</dbReference>
<keyword evidence="5 7" id="KW-1133">Transmembrane helix</keyword>
<evidence type="ECO:0000313" key="11">
    <source>
        <dbReference type="Proteomes" id="UP000017836"/>
    </source>
</evidence>
<keyword evidence="6 7" id="KW-0472">Membrane</keyword>
<dbReference type="CDD" id="cd14066">
    <property type="entry name" value="STKc_IRAK"/>
    <property type="match status" value="1"/>
</dbReference>
<evidence type="ECO:0000256" key="4">
    <source>
        <dbReference type="ARBA" id="ARBA00022737"/>
    </source>
</evidence>
<dbReference type="PROSITE" id="PS50011">
    <property type="entry name" value="PROTEIN_KINASE_DOM"/>
    <property type="match status" value="1"/>
</dbReference>
<proteinExistence type="predicted"/>
<dbReference type="SUPFAM" id="SSF56112">
    <property type="entry name" value="Protein kinase-like (PK-like)"/>
    <property type="match status" value="1"/>
</dbReference>
<feature type="transmembrane region" description="Helical" evidence="7">
    <location>
        <begin position="319"/>
        <end position="340"/>
    </location>
</feature>
<dbReference type="GO" id="GO:0004672">
    <property type="term" value="F:protein kinase activity"/>
    <property type="evidence" value="ECO:0000318"/>
    <property type="project" value="GO_Central"/>
</dbReference>
<dbReference type="OMA" id="IDSHYNP"/>
<evidence type="ECO:0000256" key="2">
    <source>
        <dbReference type="ARBA" id="ARBA00022614"/>
    </source>
</evidence>
<dbReference type="InterPro" id="IPR000719">
    <property type="entry name" value="Prot_kinase_dom"/>
</dbReference>
<evidence type="ECO:0000256" key="8">
    <source>
        <dbReference type="SAM" id="SignalP"/>
    </source>
</evidence>
<dbReference type="Pfam" id="PF07714">
    <property type="entry name" value="PK_Tyr_Ser-Thr"/>
    <property type="match status" value="1"/>
</dbReference>
<keyword evidence="3 7" id="KW-0812">Transmembrane</keyword>
<keyword evidence="4" id="KW-0677">Repeat</keyword>
<keyword evidence="2" id="KW-0433">Leucine-rich repeat</keyword>
<feature type="domain" description="Protein kinase" evidence="9">
    <location>
        <begin position="424"/>
        <end position="694"/>
    </location>
</feature>
<dbReference type="Proteomes" id="UP000017836">
    <property type="component" value="Unassembled WGS sequence"/>
</dbReference>
<dbReference type="EMBL" id="KI392069">
    <property type="protein sequence ID" value="ERN19293.1"/>
    <property type="molecule type" value="Genomic_DNA"/>
</dbReference>
<accession>U5DFT7</accession>
<dbReference type="PANTHER" id="PTHR48007:SF65">
    <property type="entry name" value="OS01G0577600 PROTEIN"/>
    <property type="match status" value="1"/>
</dbReference>
<dbReference type="InterPro" id="IPR013210">
    <property type="entry name" value="LRR_N_plant-typ"/>
</dbReference>
<sequence length="696" mass="74887">MGFHVLPEMMLLFLLLLLLLRFSLTHGNEEAETLMAMKSALDPDNRLLGSWTKGGDPCSGEFQGVACNENGKVANISLQGKGLSGSVPAAISGLKSLTGLYLHYNSLTGPIPKELSNLTLLTDLYLNVNSLSGSIPPDLGSLPNLQALELCCNQLTGSIPKELGSLKKLNVLALQHNHLRGAIPASLGEISQLTRLDLSFNLLFGSIPGRLTALPLLNVLDVRNNTLSGNVPTAFKRLNDGFQYGNNSDLCGADFLGLQGCKSSDLQPIRPDAFGPDSTPNGVQPTKPESVNVQTTPTITGCEQGSGHCSSRSSKSPEIAIVMAVVAVTAGMILGGLLLFSWYRRRKQKIGSAFEPSDSRLSSDQVAKDFSITTTNNRKSASPLISLEYANGWDPLAEQGGSSLEGLQSFRFNLEEVESATQYFSDVNLLGKSSFAAVYRGMLRDGSVVALKSINKTSCKTEEVEFLKGLKILTSLRHENLVGLRGFCCSKGRGECFLVYDFMPNGTLARYLDGGATSGRRVLDWPTRVKIINGIAKGIEYLHGDMSNKPALVHQNISAEKVLLDHHFNPRLSDSGQHKLLADDVVFSTLKGCAAMGYLAPEYTTVGRFTDKSDVYAFGVLVLHVLAGKATSFGGCHLAESGNLGDLMDPNLKGNYSKEEATHVVSIALRCTSEAPSQRPTMSMVVQELTHQNLTL</sequence>
<comment type="subcellular location">
    <subcellularLocation>
        <location evidence="1">Membrane</location>
    </subcellularLocation>
</comment>
<evidence type="ECO:0000256" key="3">
    <source>
        <dbReference type="ARBA" id="ARBA00022692"/>
    </source>
</evidence>
<dbReference type="InterPro" id="IPR046959">
    <property type="entry name" value="PRK1-6/SRF4-like"/>
</dbReference>
<dbReference type="Pfam" id="PF00560">
    <property type="entry name" value="LRR_1"/>
    <property type="match status" value="4"/>
</dbReference>
<name>U5DFT7_AMBTC</name>
<dbReference type="CDD" id="cd12087">
    <property type="entry name" value="TM_EGFR-like"/>
    <property type="match status" value="1"/>
</dbReference>
<evidence type="ECO:0000256" key="1">
    <source>
        <dbReference type="ARBA" id="ARBA00004370"/>
    </source>
</evidence>
<dbReference type="GO" id="GO:0005524">
    <property type="term" value="F:ATP binding"/>
    <property type="evidence" value="ECO:0007669"/>
    <property type="project" value="InterPro"/>
</dbReference>
<dbReference type="InterPro" id="IPR032675">
    <property type="entry name" value="LRR_dom_sf"/>
</dbReference>
<keyword evidence="8" id="KW-0732">Signal</keyword>
<dbReference type="PANTHER" id="PTHR48007">
    <property type="entry name" value="LEUCINE-RICH REPEAT RECEPTOR-LIKE PROTEIN KINASE PXC1"/>
    <property type="match status" value="1"/>
</dbReference>
<organism evidence="10 11">
    <name type="scientific">Amborella trichopoda</name>
    <dbReference type="NCBI Taxonomy" id="13333"/>
    <lineage>
        <taxon>Eukaryota</taxon>
        <taxon>Viridiplantae</taxon>
        <taxon>Streptophyta</taxon>
        <taxon>Embryophyta</taxon>
        <taxon>Tracheophyta</taxon>
        <taxon>Spermatophyta</taxon>
        <taxon>Magnoliopsida</taxon>
        <taxon>Amborellales</taxon>
        <taxon>Amborellaceae</taxon>
        <taxon>Amborella</taxon>
    </lineage>
</organism>
<evidence type="ECO:0000256" key="7">
    <source>
        <dbReference type="SAM" id="Phobius"/>
    </source>
</evidence>
<evidence type="ECO:0000256" key="6">
    <source>
        <dbReference type="ARBA" id="ARBA00023136"/>
    </source>
</evidence>
<dbReference type="Gene3D" id="3.80.10.10">
    <property type="entry name" value="Ribonuclease Inhibitor"/>
    <property type="match status" value="2"/>
</dbReference>
<dbReference type="Gene3D" id="3.30.200.20">
    <property type="entry name" value="Phosphorylase Kinase, domain 1"/>
    <property type="match status" value="1"/>
</dbReference>
<evidence type="ECO:0000313" key="10">
    <source>
        <dbReference type="EMBL" id="ERN19293.1"/>
    </source>
</evidence>
<keyword evidence="11" id="KW-1185">Reference proteome</keyword>